<keyword evidence="2" id="KW-1185">Reference proteome</keyword>
<dbReference type="InterPro" id="IPR027417">
    <property type="entry name" value="P-loop_NTPase"/>
</dbReference>
<sequence length="191" mass="21556">MYYSDTLPLIIGITGPIRAGKSTASKYLSEKYGYNFAPNARVLKSILEALGLPARRDLLAATGDAIFADLGRDIIARARVAQVQAHEPLGDLRYVIDGIRYIEEIEVYKTLNNFKLIAISASDDIRYIRAKENIDTIKDGELSASQFQNLNNRQSERYVEILMNCADHRFENVGTEIELKYAIDSFMSSFY</sequence>
<evidence type="ECO:0000313" key="2">
    <source>
        <dbReference type="Proteomes" id="UP000319732"/>
    </source>
</evidence>
<evidence type="ECO:0000313" key="1">
    <source>
        <dbReference type="EMBL" id="TQV81037.1"/>
    </source>
</evidence>
<dbReference type="PANTHER" id="PTHR41930:SF1">
    <property type="entry name" value="DEPHOSPHO-COA KINASE"/>
    <property type="match status" value="1"/>
</dbReference>
<dbReference type="Gene3D" id="3.40.50.300">
    <property type="entry name" value="P-loop containing nucleotide triphosphate hydrolases"/>
    <property type="match status" value="1"/>
</dbReference>
<organism evidence="1 2">
    <name type="scientific">Exilibacterium tricleocarpae</name>
    <dbReference type="NCBI Taxonomy" id="2591008"/>
    <lineage>
        <taxon>Bacteria</taxon>
        <taxon>Pseudomonadati</taxon>
        <taxon>Pseudomonadota</taxon>
        <taxon>Gammaproteobacteria</taxon>
        <taxon>Cellvibrionales</taxon>
        <taxon>Cellvibrionaceae</taxon>
        <taxon>Exilibacterium</taxon>
    </lineage>
</organism>
<dbReference type="OrthoDB" id="5401711at2"/>
<dbReference type="RefSeq" id="WP_142904089.1">
    <property type="nucleotide sequence ID" value="NZ_ML660091.1"/>
</dbReference>
<dbReference type="Proteomes" id="UP000319732">
    <property type="component" value="Unassembled WGS sequence"/>
</dbReference>
<dbReference type="PANTHER" id="PTHR41930">
    <property type="entry name" value="UPF0200 PROTEIN MJ1399"/>
    <property type="match status" value="1"/>
</dbReference>
<proteinExistence type="predicted"/>
<protein>
    <submittedName>
        <fullName evidence="1">AAA family ATPase</fullName>
    </submittedName>
</protein>
<reference evidence="1 2" key="1">
    <citation type="submission" date="2019-06" db="EMBL/GenBank/DDBJ databases">
        <title>Whole genome sequence for Cellvibrionaceae sp. R142.</title>
        <authorList>
            <person name="Wang G."/>
        </authorList>
    </citation>
    <scope>NUCLEOTIDE SEQUENCE [LARGE SCALE GENOMIC DNA]</scope>
    <source>
        <strain evidence="1 2">R142</strain>
    </source>
</reference>
<comment type="caution">
    <text evidence="1">The sequence shown here is derived from an EMBL/GenBank/DDBJ whole genome shotgun (WGS) entry which is preliminary data.</text>
</comment>
<dbReference type="Pfam" id="PF13238">
    <property type="entry name" value="AAA_18"/>
    <property type="match status" value="1"/>
</dbReference>
<dbReference type="SUPFAM" id="SSF52540">
    <property type="entry name" value="P-loop containing nucleoside triphosphate hydrolases"/>
    <property type="match status" value="1"/>
</dbReference>
<accession>A0A545TUZ4</accession>
<dbReference type="EMBL" id="VHSG01000009">
    <property type="protein sequence ID" value="TQV81037.1"/>
    <property type="molecule type" value="Genomic_DNA"/>
</dbReference>
<dbReference type="AlphaFoldDB" id="A0A545TUZ4"/>
<gene>
    <name evidence="1" type="ORF">FKG94_10095</name>
</gene>
<name>A0A545TUZ4_9GAMM</name>